<gene>
    <name evidence="2" type="ORF">SAMN05421819_0484</name>
</gene>
<evidence type="ECO:0000313" key="2">
    <source>
        <dbReference type="EMBL" id="SEF57992.1"/>
    </source>
</evidence>
<name>A0A1H5T514_9BACT</name>
<organism evidence="2 3">
    <name type="scientific">Bryocella elongata</name>
    <dbReference type="NCBI Taxonomy" id="863522"/>
    <lineage>
        <taxon>Bacteria</taxon>
        <taxon>Pseudomonadati</taxon>
        <taxon>Acidobacteriota</taxon>
        <taxon>Terriglobia</taxon>
        <taxon>Terriglobales</taxon>
        <taxon>Acidobacteriaceae</taxon>
        <taxon>Bryocella</taxon>
    </lineage>
</organism>
<accession>A0A1H5T514</accession>
<keyword evidence="1" id="KW-0732">Signal</keyword>
<sequence length="352" mass="38261">MPVPWPHRSTTASLRLFTLALAAFVRFSPHAWCQDAQTPNQSPALHGTQQAPVMPAEVIAPATEAHQALPTPPPYDPAIFRHALPSAELAPLLGDNGLPSGQIYGDRAMHKLLHSAAPDVMFHYGRDVTLPDTLDMSLSGSSNPVVVRDNRYISLSGSGANMKGWMRHDGKILLWVDTQDGVMLGAFFFKPTNGEPTPTVTVFGKQIKRESITLSELPPGFEVDLEHWEQANGLPTVSILYFIGDTPQKLPLIHDNDYCLSSGPATGPTADCDQSNAEAADDDLVAASYLEQVAFAPNATARMISDPSQEAWEAARNDTCGRGPNPMRCRVVMTRERIRKIAPRPARGGGRR</sequence>
<evidence type="ECO:0000256" key="1">
    <source>
        <dbReference type="SAM" id="SignalP"/>
    </source>
</evidence>
<feature type="signal peptide" evidence="1">
    <location>
        <begin position="1"/>
        <end position="31"/>
    </location>
</feature>
<proteinExistence type="predicted"/>
<dbReference type="Proteomes" id="UP000236728">
    <property type="component" value="Unassembled WGS sequence"/>
</dbReference>
<keyword evidence="3" id="KW-1185">Reference proteome</keyword>
<protein>
    <submittedName>
        <fullName evidence="2">Uncharacterized protein</fullName>
    </submittedName>
</protein>
<dbReference type="EMBL" id="FNVA01000001">
    <property type="protein sequence ID" value="SEF57992.1"/>
    <property type="molecule type" value="Genomic_DNA"/>
</dbReference>
<evidence type="ECO:0000313" key="3">
    <source>
        <dbReference type="Proteomes" id="UP000236728"/>
    </source>
</evidence>
<dbReference type="AlphaFoldDB" id="A0A1H5T514"/>
<reference evidence="2 3" key="1">
    <citation type="submission" date="2016-10" db="EMBL/GenBank/DDBJ databases">
        <authorList>
            <person name="de Groot N.N."/>
        </authorList>
    </citation>
    <scope>NUCLEOTIDE SEQUENCE [LARGE SCALE GENOMIC DNA]</scope>
    <source>
        <strain evidence="2 3">DSM 22489</strain>
    </source>
</reference>
<feature type="chain" id="PRO_5009284665" evidence="1">
    <location>
        <begin position="32"/>
        <end position="352"/>
    </location>
</feature>